<evidence type="ECO:0000259" key="3">
    <source>
        <dbReference type="Pfam" id="PF00144"/>
    </source>
</evidence>
<dbReference type="SUPFAM" id="SSF56601">
    <property type="entry name" value="beta-lactamase/transpeptidase-like"/>
    <property type="match status" value="1"/>
</dbReference>
<dbReference type="EMBL" id="ML986621">
    <property type="protein sequence ID" value="KAF2263886.1"/>
    <property type="molecule type" value="Genomic_DNA"/>
</dbReference>
<dbReference type="InterPro" id="IPR050789">
    <property type="entry name" value="Diverse_Enzym_Activities"/>
</dbReference>
<dbReference type="PANTHER" id="PTHR43283:SF17">
    <property type="entry name" value="(LOVD), PUTATIVE (AFU_ORTHOLOGUE AFUA_5G00920)-RELATED"/>
    <property type="match status" value="1"/>
</dbReference>
<comment type="similarity">
    <text evidence="1">Belongs to the class-A beta-lactamase family.</text>
</comment>
<dbReference type="PANTHER" id="PTHR43283">
    <property type="entry name" value="BETA-LACTAMASE-RELATED"/>
    <property type="match status" value="1"/>
</dbReference>
<evidence type="ECO:0000256" key="2">
    <source>
        <dbReference type="ARBA" id="ARBA00022801"/>
    </source>
</evidence>
<comment type="caution">
    <text evidence="4">The sequence shown here is derived from an EMBL/GenBank/DDBJ whole genome shotgun (WGS) entry which is preliminary data.</text>
</comment>
<dbReference type="AlphaFoldDB" id="A0A9P4K8W2"/>
<evidence type="ECO:0000256" key="1">
    <source>
        <dbReference type="ARBA" id="ARBA00009009"/>
    </source>
</evidence>
<gene>
    <name evidence="4" type="ORF">CC78DRAFT_533665</name>
</gene>
<reference evidence="5" key="1">
    <citation type="journal article" date="2020" name="Stud. Mycol.">
        <title>101 Dothideomycetes genomes: A test case for predicting lifestyles and emergence of pathogens.</title>
        <authorList>
            <person name="Haridas S."/>
            <person name="Albert R."/>
            <person name="Binder M."/>
            <person name="Bloem J."/>
            <person name="LaButti K."/>
            <person name="Salamov A."/>
            <person name="Andreopoulos B."/>
            <person name="Baker S."/>
            <person name="Barry K."/>
            <person name="Bills G."/>
            <person name="Bluhm B."/>
            <person name="Cannon C."/>
            <person name="Castanera R."/>
            <person name="Culley D."/>
            <person name="Daum C."/>
            <person name="Ezra D."/>
            <person name="Gonzalez J."/>
            <person name="Henrissat B."/>
            <person name="Kuo A."/>
            <person name="Liang C."/>
            <person name="Lipzen A."/>
            <person name="Lutzoni F."/>
            <person name="Magnuson J."/>
            <person name="Mondo S."/>
            <person name="Nolan M."/>
            <person name="Ohm R."/>
            <person name="Pangilinan J."/>
            <person name="Park H.-J."/>
            <person name="Ramirez L."/>
            <person name="Alfaro M."/>
            <person name="Sun H."/>
            <person name="Tritt A."/>
            <person name="Yoshinaga Y."/>
            <person name="Zwiers L.-H."/>
            <person name="Turgeon B."/>
            <person name="Goodwin S."/>
            <person name="Spatafora J."/>
            <person name="Crous P."/>
            <person name="Grigoriev I."/>
        </authorList>
    </citation>
    <scope>NUCLEOTIDE SEQUENCE [LARGE SCALE GENOMIC DNA]</scope>
    <source>
        <strain evidence="5">CBS 304.66</strain>
    </source>
</reference>
<keyword evidence="2" id="KW-0378">Hydrolase</keyword>
<name>A0A9P4K8W2_9PLEO</name>
<dbReference type="InterPro" id="IPR012338">
    <property type="entry name" value="Beta-lactam/transpept-like"/>
</dbReference>
<dbReference type="GO" id="GO:0016787">
    <property type="term" value="F:hydrolase activity"/>
    <property type="evidence" value="ECO:0007669"/>
    <property type="project" value="UniProtKB-KW"/>
</dbReference>
<dbReference type="OrthoDB" id="428260at2759"/>
<dbReference type="Pfam" id="PF00144">
    <property type="entry name" value="Beta-lactamase"/>
    <property type="match status" value="1"/>
</dbReference>
<dbReference type="Gene3D" id="3.40.710.10">
    <property type="entry name" value="DD-peptidase/beta-lactamase superfamily"/>
    <property type="match status" value="1"/>
</dbReference>
<accession>A0A9P4K8W2</accession>
<proteinExistence type="inferred from homology"/>
<organism evidence="4 5">
    <name type="scientific">Lojkania enalia</name>
    <dbReference type="NCBI Taxonomy" id="147567"/>
    <lineage>
        <taxon>Eukaryota</taxon>
        <taxon>Fungi</taxon>
        <taxon>Dikarya</taxon>
        <taxon>Ascomycota</taxon>
        <taxon>Pezizomycotina</taxon>
        <taxon>Dothideomycetes</taxon>
        <taxon>Pleosporomycetidae</taxon>
        <taxon>Pleosporales</taxon>
        <taxon>Pleosporales incertae sedis</taxon>
        <taxon>Lojkania</taxon>
    </lineage>
</organism>
<feature type="domain" description="Beta-lactamase-related" evidence="3">
    <location>
        <begin position="4"/>
        <end position="392"/>
    </location>
</feature>
<evidence type="ECO:0000313" key="4">
    <source>
        <dbReference type="EMBL" id="KAF2263886.1"/>
    </source>
</evidence>
<dbReference type="InterPro" id="IPR001466">
    <property type="entry name" value="Beta-lactam-related"/>
</dbReference>
<dbReference type="Proteomes" id="UP000800093">
    <property type="component" value="Unassembled WGS sequence"/>
</dbReference>
<sequence length="409" mass="45332">MADFEKIIEKAVADQVIPGCTVHAINRDGTFKYAKTFGTRSIRPGEDQSPLQFNTIMWIASCTKLMTSICALQLVERGKLSLDEPIYAIIPELRDRQILTGFNEDGTPILTPPTNPITLRLLLSHSSGLTYEAMHPLTMAYVQNYEKRPFSTSGHLLKRFSCPMVFEPGTAWMYGPSIDFAGLMVERVSGMTLEEFMRENLWNPLGIKDMTFSLSKRPDLEKRMADMCKRDPETGKVVPDDAKSVYAFSDDGEDCLGGQGVFSCGEEYIKVLYALLIADEDEMILKRSTVEEMFKPQLSETASAALNAITSNPAFNDALGGTPPDIKDDWGLGGLMLTSDAPDGKRAGTMIWGGYPNLAWFCDRKAGLCGIWAQQTVPPGDKVSAALTRVFEAGMYDMYNKSRDMSPRL</sequence>
<keyword evidence="5" id="KW-1185">Reference proteome</keyword>
<protein>
    <submittedName>
        <fullName evidence="4">Beta-lactamase/transpeptidase-like protein</fullName>
    </submittedName>
</protein>
<evidence type="ECO:0000313" key="5">
    <source>
        <dbReference type="Proteomes" id="UP000800093"/>
    </source>
</evidence>